<dbReference type="EMBL" id="CDMZ01002449">
    <property type="protein sequence ID" value="CEM42425.1"/>
    <property type="molecule type" value="Genomic_DNA"/>
</dbReference>
<evidence type="ECO:0000313" key="2">
    <source>
        <dbReference type="EMBL" id="CEM42425.1"/>
    </source>
</evidence>
<reference evidence="2" key="1">
    <citation type="submission" date="2014-11" db="EMBL/GenBank/DDBJ databases">
        <authorList>
            <person name="Otto D Thomas"/>
            <person name="Naeem Raeece"/>
        </authorList>
    </citation>
    <scope>NUCLEOTIDE SEQUENCE</scope>
</reference>
<accession>A0A0G4HEC6</accession>
<dbReference type="PANTHER" id="PTHR38899">
    <property type="entry name" value="DOMAIN OOKINETE PROTEIN, PUTATIVE-RELATED"/>
    <property type="match status" value="1"/>
</dbReference>
<feature type="region of interest" description="Disordered" evidence="1">
    <location>
        <begin position="617"/>
        <end position="640"/>
    </location>
</feature>
<feature type="compositionally biased region" description="Basic residues" evidence="1">
    <location>
        <begin position="620"/>
        <end position="629"/>
    </location>
</feature>
<gene>
    <name evidence="2" type="ORF">Cvel_26739</name>
</gene>
<feature type="region of interest" description="Disordered" evidence="1">
    <location>
        <begin position="698"/>
        <end position="722"/>
    </location>
</feature>
<dbReference type="PANTHER" id="PTHR38899:SF1">
    <property type="entry name" value="PROTEIN KINASE"/>
    <property type="match status" value="1"/>
</dbReference>
<feature type="region of interest" description="Disordered" evidence="1">
    <location>
        <begin position="325"/>
        <end position="391"/>
    </location>
</feature>
<feature type="region of interest" description="Disordered" evidence="1">
    <location>
        <begin position="527"/>
        <end position="571"/>
    </location>
</feature>
<feature type="compositionally biased region" description="Polar residues" evidence="1">
    <location>
        <begin position="173"/>
        <end position="204"/>
    </location>
</feature>
<protein>
    <submittedName>
        <fullName evidence="2">Uncharacterized protein</fullName>
    </submittedName>
</protein>
<dbReference type="AlphaFoldDB" id="A0A0G4HEC6"/>
<organism evidence="2">
    <name type="scientific">Chromera velia CCMP2878</name>
    <dbReference type="NCBI Taxonomy" id="1169474"/>
    <lineage>
        <taxon>Eukaryota</taxon>
        <taxon>Sar</taxon>
        <taxon>Alveolata</taxon>
        <taxon>Colpodellida</taxon>
        <taxon>Chromeraceae</taxon>
        <taxon>Chromera</taxon>
    </lineage>
</organism>
<feature type="compositionally biased region" description="Low complexity" evidence="1">
    <location>
        <begin position="342"/>
        <end position="357"/>
    </location>
</feature>
<feature type="compositionally biased region" description="Acidic residues" evidence="1">
    <location>
        <begin position="527"/>
        <end position="563"/>
    </location>
</feature>
<feature type="region of interest" description="Disordered" evidence="1">
    <location>
        <begin position="172"/>
        <end position="204"/>
    </location>
</feature>
<evidence type="ECO:0000256" key="1">
    <source>
        <dbReference type="SAM" id="MobiDB-lite"/>
    </source>
</evidence>
<proteinExistence type="predicted"/>
<dbReference type="VEuPathDB" id="CryptoDB:Cvel_26739"/>
<name>A0A0G4HEC6_9ALVE</name>
<sequence>MEPPNFVGNPSICSPNWPGGLRCSRVLPPIWSPEVLRSAWRIRRTLDERAHQRALRKVADSTKNFTNDNRRAPDCSQNGNGSFEETSHMVLHENPTQTVPPQTNLQVPTVFLDWDDTLCPTTWLQSVKTPGSFLDSWVESLDVRMAAYRRRYGHDRSLNNNSTQTCARVESAECSTASSQPKSTHSTEGHSNVNRGDPSSASFPYSSTAHSLSCLPVLEKETRELLEACQEAAVKFIEALILLVGPSAITVVTNADKQWLLLACTRLLPRVWELLQKHQVPIISARERFANRVKAGPAAPTAWKRLTFREELDRKHREILAQAAAAAGGTGRPMHGGPPSPCTSVVSSSSTACPEGSQEGEGEGGDDGVRSQSHIRTRDGTINGTGGGASGPACSSTALYREGGASPFSFRVVSVGDSLCDTESLLELASSSSPACRSDEAEDEDDTTACIGNAVTLKLLSRPSVLALISQLQRLSSSCGTIFFSHGGVTSFSVEEEDRQIAERDGEAVLEEWLGCPESRLFFLEGEGEECSEDEEGEEEQVGDEFGATEEGEDGDTDMEGDETASRDGNEGGAVLGGTHVLASSPYVCAATQIGIGESQGDDWPFEPRRLHLWPSRQRGPFRRGRGKGLKSVGQGEGKSFRSSKIHTTFRTVKRSQNLEEKGYKSVDSGVSLFSSSHAPPDCLAPFCSVGYSSVRRSRLSREFGKEKERSSDPPLPTLDPYSCLSIQVPVRRRNFGFLGGRKRLS</sequence>
<feature type="compositionally biased region" description="Basic and acidic residues" evidence="1">
    <location>
        <begin position="700"/>
        <end position="712"/>
    </location>
</feature>